<sequence>MKEILLADFDEIPERGRKIFSVEGVQVGIFRIDDQIYAWRNTCPHQGGPVCQGKLMRAVEERLDDQHRSLGVHFIEGSLNIICPWHGYEFDVRTGRYAGAADLHLIPQPHQVREGKIYVSIDD</sequence>
<dbReference type="Gene3D" id="2.102.10.10">
    <property type="entry name" value="Rieske [2Fe-2S] iron-sulphur domain"/>
    <property type="match status" value="1"/>
</dbReference>
<keyword evidence="9" id="KW-1185">Reference proteome</keyword>
<evidence type="ECO:0000256" key="6">
    <source>
        <dbReference type="ARBA" id="ARBA00038001"/>
    </source>
</evidence>
<evidence type="ECO:0000256" key="4">
    <source>
        <dbReference type="ARBA" id="ARBA00023014"/>
    </source>
</evidence>
<dbReference type="PANTHER" id="PTHR21496">
    <property type="entry name" value="FERREDOXIN-RELATED"/>
    <property type="match status" value="1"/>
</dbReference>
<keyword evidence="3" id="KW-0408">Iron</keyword>
<proteinExistence type="inferred from homology"/>
<dbReference type="PANTHER" id="PTHR21496:SF0">
    <property type="entry name" value="RIESKE DOMAIN-CONTAINING PROTEIN"/>
    <property type="match status" value="1"/>
</dbReference>
<protein>
    <submittedName>
        <fullName evidence="8">Rieske (2Fe-2S) protein</fullName>
    </submittedName>
</protein>
<keyword evidence="2" id="KW-0479">Metal-binding</keyword>
<dbReference type="CDD" id="cd03467">
    <property type="entry name" value="Rieske"/>
    <property type="match status" value="1"/>
</dbReference>
<evidence type="ECO:0000259" key="7">
    <source>
        <dbReference type="PROSITE" id="PS51296"/>
    </source>
</evidence>
<evidence type="ECO:0000256" key="1">
    <source>
        <dbReference type="ARBA" id="ARBA00022714"/>
    </source>
</evidence>
<comment type="caution">
    <text evidence="8">The sequence shown here is derived from an EMBL/GenBank/DDBJ whole genome shotgun (WGS) entry which is preliminary data.</text>
</comment>
<keyword evidence="1" id="KW-0001">2Fe-2S</keyword>
<evidence type="ECO:0000256" key="5">
    <source>
        <dbReference type="ARBA" id="ARBA00034078"/>
    </source>
</evidence>
<dbReference type="Pfam" id="PF00355">
    <property type="entry name" value="Rieske"/>
    <property type="match status" value="1"/>
</dbReference>
<dbReference type="OrthoDB" id="9790995at2"/>
<dbReference type="InterPro" id="IPR036922">
    <property type="entry name" value="Rieske_2Fe-2S_sf"/>
</dbReference>
<accession>A0A853F8J1</accession>
<dbReference type="AlphaFoldDB" id="A0A853F8J1"/>
<dbReference type="InterPro" id="IPR017941">
    <property type="entry name" value="Rieske_2Fe-2S"/>
</dbReference>
<feature type="domain" description="Rieske" evidence="7">
    <location>
        <begin position="4"/>
        <end position="119"/>
    </location>
</feature>
<evidence type="ECO:0000256" key="3">
    <source>
        <dbReference type="ARBA" id="ARBA00023004"/>
    </source>
</evidence>
<reference evidence="8 9" key="1">
    <citation type="submission" date="2020-07" db="EMBL/GenBank/DDBJ databases">
        <title>Taxonomic revisions and descriptions of new bacterial species based on genomic comparisons in the high-G+C-content subgroup of the family Alcaligenaceae.</title>
        <authorList>
            <person name="Szabo A."/>
            <person name="Felfoldi T."/>
        </authorList>
    </citation>
    <scope>NUCLEOTIDE SEQUENCE [LARGE SCALE GENOMIC DNA]</scope>
    <source>
        <strain evidence="8 9">DSM 25264</strain>
    </source>
</reference>
<dbReference type="RefSeq" id="WP_129968167.1">
    <property type="nucleotide sequence ID" value="NZ_JACCEW010000001.1"/>
</dbReference>
<dbReference type="SUPFAM" id="SSF50022">
    <property type="entry name" value="ISP domain"/>
    <property type="match status" value="1"/>
</dbReference>
<dbReference type="Proteomes" id="UP000580517">
    <property type="component" value="Unassembled WGS sequence"/>
</dbReference>
<evidence type="ECO:0000313" key="9">
    <source>
        <dbReference type="Proteomes" id="UP000580517"/>
    </source>
</evidence>
<dbReference type="GO" id="GO:0051537">
    <property type="term" value="F:2 iron, 2 sulfur cluster binding"/>
    <property type="evidence" value="ECO:0007669"/>
    <property type="project" value="UniProtKB-KW"/>
</dbReference>
<dbReference type="EMBL" id="JACCEW010000001">
    <property type="protein sequence ID" value="NYT36269.1"/>
    <property type="molecule type" value="Genomic_DNA"/>
</dbReference>
<evidence type="ECO:0000313" key="8">
    <source>
        <dbReference type="EMBL" id="NYT36269.1"/>
    </source>
</evidence>
<name>A0A853F8J1_9BURK</name>
<comment type="cofactor">
    <cofactor evidence="5">
        <name>[2Fe-2S] cluster</name>
        <dbReference type="ChEBI" id="CHEBI:190135"/>
    </cofactor>
</comment>
<gene>
    <name evidence="8" type="ORF">H0A68_05235</name>
</gene>
<organism evidence="8 9">
    <name type="scientific">Allopusillimonas soli</name>
    <dbReference type="NCBI Taxonomy" id="659016"/>
    <lineage>
        <taxon>Bacteria</taxon>
        <taxon>Pseudomonadati</taxon>
        <taxon>Pseudomonadota</taxon>
        <taxon>Betaproteobacteria</taxon>
        <taxon>Burkholderiales</taxon>
        <taxon>Alcaligenaceae</taxon>
        <taxon>Allopusillimonas</taxon>
    </lineage>
</organism>
<dbReference type="GO" id="GO:0046872">
    <property type="term" value="F:metal ion binding"/>
    <property type="evidence" value="ECO:0007669"/>
    <property type="project" value="UniProtKB-KW"/>
</dbReference>
<keyword evidence="4" id="KW-0411">Iron-sulfur</keyword>
<comment type="similarity">
    <text evidence="6">Belongs to the bacterial ring-hydroxylating dioxygenase ferredoxin component family.</text>
</comment>
<dbReference type="PROSITE" id="PS51296">
    <property type="entry name" value="RIESKE"/>
    <property type="match status" value="1"/>
</dbReference>
<evidence type="ECO:0000256" key="2">
    <source>
        <dbReference type="ARBA" id="ARBA00022723"/>
    </source>
</evidence>